<evidence type="ECO:0000313" key="4">
    <source>
        <dbReference type="EMBL" id="EIM65424.1"/>
    </source>
</evidence>
<dbReference type="PANTHER" id="PTHR12215">
    <property type="entry name" value="PHOSPHOPANTETHEINE TRANSFERASE"/>
    <property type="match status" value="1"/>
</dbReference>
<gene>
    <name evidence="4" type="ORF">DespoDRAFT_03684</name>
</gene>
<evidence type="ECO:0000313" key="5">
    <source>
        <dbReference type="Proteomes" id="UP000005778"/>
    </source>
</evidence>
<dbReference type="Gene3D" id="3.90.470.20">
    <property type="entry name" value="4'-phosphopantetheinyl transferase domain"/>
    <property type="match status" value="2"/>
</dbReference>
<dbReference type="GO" id="GO:0005829">
    <property type="term" value="C:cytosol"/>
    <property type="evidence" value="ECO:0007669"/>
    <property type="project" value="TreeGrafter"/>
</dbReference>
<dbReference type="SUPFAM" id="SSF56214">
    <property type="entry name" value="4'-phosphopantetheinyl transferase"/>
    <property type="match status" value="2"/>
</dbReference>
<dbReference type="Pfam" id="PF01648">
    <property type="entry name" value="ACPS"/>
    <property type="match status" value="1"/>
</dbReference>
<dbReference type="AlphaFoldDB" id="I5B7G1"/>
<dbReference type="GO" id="GO:0008897">
    <property type="term" value="F:holo-[acyl-carrier-protein] synthase activity"/>
    <property type="evidence" value="ECO:0007669"/>
    <property type="project" value="InterPro"/>
</dbReference>
<dbReference type="HOGENOM" id="CLU_1159626_0_0_7"/>
<evidence type="ECO:0000256" key="2">
    <source>
        <dbReference type="ARBA" id="ARBA00022679"/>
    </source>
</evidence>
<comment type="similarity">
    <text evidence="1">Belongs to the P-Pant transferase superfamily. Gsp/Sfp/HetI/AcpT family.</text>
</comment>
<dbReference type="Proteomes" id="UP000005778">
    <property type="component" value="Chromosome"/>
</dbReference>
<accession>I5B7G1</accession>
<reference evidence="4 5" key="1">
    <citation type="submission" date="2011-09" db="EMBL/GenBank/DDBJ databases">
        <authorList>
            <consortium name="US DOE Joint Genome Institute (JGI-PGF)"/>
            <person name="Lucas S."/>
            <person name="Han J."/>
            <person name="Lapidus A."/>
            <person name="Cheng J.-F."/>
            <person name="Goodwin L."/>
            <person name="Pitluck S."/>
            <person name="Peters L."/>
            <person name="Land M.L."/>
            <person name="Hauser L."/>
            <person name="Orellana R."/>
            <person name="Lovley D."/>
            <person name="Woyke T.J."/>
        </authorList>
    </citation>
    <scope>NUCLEOTIDE SEQUENCE [LARGE SCALE GENOMIC DNA]</scope>
    <source>
        <strain evidence="4 5">2ac9</strain>
    </source>
</reference>
<dbReference type="InterPro" id="IPR050559">
    <property type="entry name" value="P-Pant_transferase_sf"/>
</dbReference>
<protein>
    <submittedName>
        <fullName evidence="4">Phosphopantetheinyl transferase</fullName>
    </submittedName>
</protein>
<feature type="domain" description="4'-phosphopantetheinyl transferase" evidence="3">
    <location>
        <begin position="135"/>
        <end position="201"/>
    </location>
</feature>
<proteinExistence type="inferred from homology"/>
<sequence>MQRMSLLFREQGIDFCLVHIPAMLDALLPQTVGPGYQTRPGCRFSPDQFAQPVLSPAELNGLNQLFALKKQVERLAGRWAVKNLVMQETGLSPDAIEIHNDASGAPVLVSSFDYAISITHSGDYALAALCGDVNAIGVDMEAISPVDIPALLHAGFSEKERNAYAGADLETILKIWTIKEALLKYRRTGLKTPVKKIEWLDETLYENHLPIDNVLVKSFQLDKVIFSVVFPSVSTTHSPA</sequence>
<dbReference type="InterPro" id="IPR008278">
    <property type="entry name" value="4-PPantetheinyl_Trfase_dom"/>
</dbReference>
<dbReference type="EMBL" id="CM001488">
    <property type="protein sequence ID" value="EIM65424.1"/>
    <property type="molecule type" value="Genomic_DNA"/>
</dbReference>
<dbReference type="PANTHER" id="PTHR12215:SF10">
    <property type="entry name" value="L-AMINOADIPATE-SEMIALDEHYDE DEHYDROGENASE-PHOSPHOPANTETHEINYL TRANSFERASE"/>
    <property type="match status" value="1"/>
</dbReference>
<name>I5B7G1_9BACT</name>
<evidence type="ECO:0000259" key="3">
    <source>
        <dbReference type="Pfam" id="PF01648"/>
    </source>
</evidence>
<keyword evidence="5" id="KW-1185">Reference proteome</keyword>
<keyword evidence="2 4" id="KW-0808">Transferase</keyword>
<dbReference type="InterPro" id="IPR037143">
    <property type="entry name" value="4-PPantetheinyl_Trfase_dom_sf"/>
</dbReference>
<evidence type="ECO:0000256" key="1">
    <source>
        <dbReference type="ARBA" id="ARBA00010990"/>
    </source>
</evidence>
<dbReference type="STRING" id="879212.DespoDRAFT_03684"/>
<dbReference type="eggNOG" id="COG2091">
    <property type="taxonomic scope" value="Bacteria"/>
</dbReference>
<reference evidence="4 5" key="2">
    <citation type="submission" date="2012-02" db="EMBL/GenBank/DDBJ databases">
        <title>Improved High-Quality Draft sequence of Desulfobacter postgatei 2ac9.</title>
        <authorList>
            <consortium name="US DOE Joint Genome Institute"/>
            <person name="Lucas S."/>
            <person name="Han J."/>
            <person name="Lapidus A."/>
            <person name="Cheng J.-F."/>
            <person name="Goodwin L."/>
            <person name="Pitluck S."/>
            <person name="Peters L."/>
            <person name="Ovchinnikova G."/>
            <person name="Held B."/>
            <person name="Detter J.C."/>
            <person name="Han C."/>
            <person name="Tapia R."/>
            <person name="Land M."/>
            <person name="Hauser L."/>
            <person name="Kyrpides N."/>
            <person name="Ivanova N."/>
            <person name="Pagani I."/>
            <person name="Orellana R."/>
            <person name="Lovley D."/>
            <person name="Woyke T."/>
        </authorList>
    </citation>
    <scope>NUCLEOTIDE SEQUENCE [LARGE SCALE GENOMIC DNA]</scope>
    <source>
        <strain evidence="4 5">2ac9</strain>
    </source>
</reference>
<organism evidence="4 5">
    <name type="scientific">Desulfobacter postgatei 2ac9</name>
    <dbReference type="NCBI Taxonomy" id="879212"/>
    <lineage>
        <taxon>Bacteria</taxon>
        <taxon>Pseudomonadati</taxon>
        <taxon>Thermodesulfobacteriota</taxon>
        <taxon>Desulfobacteria</taxon>
        <taxon>Desulfobacterales</taxon>
        <taxon>Desulfobacteraceae</taxon>
        <taxon>Desulfobacter</taxon>
    </lineage>
</organism>
<dbReference type="GO" id="GO:0019878">
    <property type="term" value="P:lysine biosynthetic process via aminoadipic acid"/>
    <property type="evidence" value="ECO:0007669"/>
    <property type="project" value="TreeGrafter"/>
</dbReference>
<dbReference type="GO" id="GO:0000287">
    <property type="term" value="F:magnesium ion binding"/>
    <property type="evidence" value="ECO:0007669"/>
    <property type="project" value="InterPro"/>
</dbReference>